<dbReference type="Gene3D" id="3.30.710.10">
    <property type="entry name" value="Potassium Channel Kv1.1, Chain A"/>
    <property type="match status" value="1"/>
</dbReference>
<feature type="domain" description="Potassium channel tetramerisation-type BTB" evidence="1">
    <location>
        <begin position="22"/>
        <end position="108"/>
    </location>
</feature>
<dbReference type="InParanoid" id="A0A1Z5KI62"/>
<dbReference type="Pfam" id="PF02214">
    <property type="entry name" value="BTB_2"/>
    <property type="match status" value="1"/>
</dbReference>
<dbReference type="PANTHER" id="PTHR14499:SF136">
    <property type="entry name" value="GH08630P"/>
    <property type="match status" value="1"/>
</dbReference>
<evidence type="ECO:0000313" key="2">
    <source>
        <dbReference type="EMBL" id="GAX25731.1"/>
    </source>
</evidence>
<dbReference type="SUPFAM" id="SSF54695">
    <property type="entry name" value="POZ domain"/>
    <property type="match status" value="1"/>
</dbReference>
<dbReference type="Proteomes" id="UP000198406">
    <property type="component" value="Unassembled WGS sequence"/>
</dbReference>
<keyword evidence="3" id="KW-1185">Reference proteome</keyword>
<reference evidence="2 3" key="1">
    <citation type="journal article" date="2015" name="Plant Cell">
        <title>Oil accumulation by the oleaginous diatom Fistulifera solaris as revealed by the genome and transcriptome.</title>
        <authorList>
            <person name="Tanaka T."/>
            <person name="Maeda Y."/>
            <person name="Veluchamy A."/>
            <person name="Tanaka M."/>
            <person name="Abida H."/>
            <person name="Marechal E."/>
            <person name="Bowler C."/>
            <person name="Muto M."/>
            <person name="Sunaga Y."/>
            <person name="Tanaka M."/>
            <person name="Yoshino T."/>
            <person name="Taniguchi T."/>
            <person name="Fukuda Y."/>
            <person name="Nemoto M."/>
            <person name="Matsumoto M."/>
            <person name="Wong P.S."/>
            <person name="Aburatani S."/>
            <person name="Fujibuchi W."/>
        </authorList>
    </citation>
    <scope>NUCLEOTIDE SEQUENCE [LARGE SCALE GENOMIC DNA]</scope>
    <source>
        <strain evidence="2 3">JPCC DA0580</strain>
    </source>
</reference>
<sequence length="217" mass="24399">MPRRKKQASLDGESDNMDTGIVRLNVGGTRYEAARETLTRLERSMLASLIAGTWKEGNGQNEIFLDRDGKLFAYILAYLRSDRVYVPDLSVQSALRDEFQYFGIDADMSKVSVTDDFVTINELGKEIKRSEKSNLQKAKKIAAIKESYRLVGEFSVRAETQGLFLRHDIDDDVDTELLRACLLSRGLHVVNYHTDSMPHTVDLCAIGLKDQCDKSAG</sequence>
<dbReference type="PANTHER" id="PTHR14499">
    <property type="entry name" value="POTASSIUM CHANNEL TETRAMERIZATION DOMAIN-CONTAINING"/>
    <property type="match status" value="1"/>
</dbReference>
<accession>A0A1Z5KI62</accession>
<dbReference type="CDD" id="cd18316">
    <property type="entry name" value="BTB_POZ_KCTD-like"/>
    <property type="match status" value="1"/>
</dbReference>
<dbReference type="OrthoDB" id="45549at2759"/>
<protein>
    <recommendedName>
        <fullName evidence="1">Potassium channel tetramerisation-type BTB domain-containing protein</fullName>
    </recommendedName>
</protein>
<dbReference type="AlphaFoldDB" id="A0A1Z5KI62"/>
<proteinExistence type="predicted"/>
<dbReference type="InterPro" id="IPR003131">
    <property type="entry name" value="T1-type_BTB"/>
</dbReference>
<dbReference type="GO" id="GO:0051260">
    <property type="term" value="P:protein homooligomerization"/>
    <property type="evidence" value="ECO:0007669"/>
    <property type="project" value="InterPro"/>
</dbReference>
<evidence type="ECO:0000313" key="3">
    <source>
        <dbReference type="Proteomes" id="UP000198406"/>
    </source>
</evidence>
<dbReference type="InterPro" id="IPR011333">
    <property type="entry name" value="SKP1/BTB/POZ_sf"/>
</dbReference>
<name>A0A1Z5KI62_FISSO</name>
<evidence type="ECO:0000259" key="1">
    <source>
        <dbReference type="Pfam" id="PF02214"/>
    </source>
</evidence>
<comment type="caution">
    <text evidence="2">The sequence shown here is derived from an EMBL/GenBank/DDBJ whole genome shotgun (WGS) entry which is preliminary data.</text>
</comment>
<dbReference type="EMBL" id="BDSP01000230">
    <property type="protein sequence ID" value="GAX25731.1"/>
    <property type="molecule type" value="Genomic_DNA"/>
</dbReference>
<organism evidence="2 3">
    <name type="scientific">Fistulifera solaris</name>
    <name type="common">Oleaginous diatom</name>
    <dbReference type="NCBI Taxonomy" id="1519565"/>
    <lineage>
        <taxon>Eukaryota</taxon>
        <taxon>Sar</taxon>
        <taxon>Stramenopiles</taxon>
        <taxon>Ochrophyta</taxon>
        <taxon>Bacillariophyta</taxon>
        <taxon>Bacillariophyceae</taxon>
        <taxon>Bacillariophycidae</taxon>
        <taxon>Naviculales</taxon>
        <taxon>Naviculaceae</taxon>
        <taxon>Fistulifera</taxon>
    </lineage>
</organism>
<gene>
    <name evidence="2" type="ORF">FisN_14Lh051</name>
</gene>